<dbReference type="InterPro" id="IPR023753">
    <property type="entry name" value="FAD/NAD-binding_dom"/>
</dbReference>
<reference evidence="15" key="1">
    <citation type="submission" date="2022-07" db="EMBL/GenBank/DDBJ databases">
        <title>Evaluation of T. orientalis genome assembly methods using nanopore sequencing and analysis of variation between genomes.</title>
        <authorList>
            <person name="Yam J."/>
            <person name="Micallef M.L."/>
            <person name="Liu M."/>
            <person name="Djordjevic S.P."/>
            <person name="Bogema D.R."/>
            <person name="Jenkins C."/>
        </authorList>
    </citation>
    <scope>NUCLEOTIDE SEQUENCE</scope>
    <source>
        <strain evidence="15">Goon Nure</strain>
    </source>
</reference>
<keyword evidence="5 11" id="KW-0274">FAD</keyword>
<feature type="domain" description="Pyridine nucleotide-disulphide oxidoreductase dimerisation" evidence="13">
    <location>
        <begin position="461"/>
        <end position="579"/>
    </location>
</feature>
<dbReference type="GO" id="GO:0045454">
    <property type="term" value="P:cell redox homeostasis"/>
    <property type="evidence" value="ECO:0007669"/>
    <property type="project" value="InterPro"/>
</dbReference>
<dbReference type="GO" id="GO:0005829">
    <property type="term" value="C:cytosol"/>
    <property type="evidence" value="ECO:0007669"/>
    <property type="project" value="TreeGrafter"/>
</dbReference>
<evidence type="ECO:0000256" key="12">
    <source>
        <dbReference type="SAM" id="MobiDB-lite"/>
    </source>
</evidence>
<keyword evidence="8 11" id="KW-0560">Oxidoreductase</keyword>
<dbReference type="InterPro" id="IPR016156">
    <property type="entry name" value="FAD/NAD-linked_Rdtase_dimer_sf"/>
</dbReference>
<dbReference type="PRINTS" id="PR00368">
    <property type="entry name" value="FADPNR"/>
</dbReference>
<name>A0A976MDL9_THEOR</name>
<dbReference type="GO" id="GO:0034599">
    <property type="term" value="P:cellular response to oxidative stress"/>
    <property type="evidence" value="ECO:0007669"/>
    <property type="project" value="TreeGrafter"/>
</dbReference>
<accession>A0A976MDL9</accession>
<feature type="domain" description="FAD/NAD(P)-binding" evidence="14">
    <location>
        <begin position="114"/>
        <end position="441"/>
    </location>
</feature>
<evidence type="ECO:0000256" key="7">
    <source>
        <dbReference type="ARBA" id="ARBA00022933"/>
    </source>
</evidence>
<dbReference type="InterPro" id="IPR004099">
    <property type="entry name" value="Pyr_nucl-diS_OxRdtase_dimer"/>
</dbReference>
<evidence type="ECO:0000256" key="6">
    <source>
        <dbReference type="ARBA" id="ARBA00022857"/>
    </source>
</evidence>
<evidence type="ECO:0000259" key="14">
    <source>
        <dbReference type="Pfam" id="PF07992"/>
    </source>
</evidence>
<dbReference type="PANTHER" id="PTHR42737">
    <property type="entry name" value="GLUTATHIONE REDUCTASE"/>
    <property type="match status" value="1"/>
</dbReference>
<dbReference type="Gene3D" id="3.50.50.60">
    <property type="entry name" value="FAD/NAD(P)-binding domain"/>
    <property type="match status" value="1"/>
</dbReference>
<dbReference type="AlphaFoldDB" id="A0A976MDL9"/>
<dbReference type="PRINTS" id="PR00411">
    <property type="entry name" value="PNDRDTASEI"/>
</dbReference>
<dbReference type="EC" id="1.8.1.9" evidence="3"/>
<dbReference type="SUPFAM" id="SSF55424">
    <property type="entry name" value="FAD/NAD-linked reductases, dimerisation (C-terminal) domain"/>
    <property type="match status" value="1"/>
</dbReference>
<evidence type="ECO:0000256" key="4">
    <source>
        <dbReference type="ARBA" id="ARBA00022630"/>
    </source>
</evidence>
<dbReference type="GO" id="GO:0004362">
    <property type="term" value="F:glutathione-disulfide reductase (NADPH) activity"/>
    <property type="evidence" value="ECO:0007669"/>
    <property type="project" value="TreeGrafter"/>
</dbReference>
<keyword evidence="6" id="KW-0521">NADP</keyword>
<evidence type="ECO:0000256" key="2">
    <source>
        <dbReference type="ARBA" id="ARBA00007532"/>
    </source>
</evidence>
<dbReference type="InterPro" id="IPR006338">
    <property type="entry name" value="Thioredoxin/glutathione_Rdtase"/>
</dbReference>
<evidence type="ECO:0000256" key="5">
    <source>
        <dbReference type="ARBA" id="ARBA00022827"/>
    </source>
</evidence>
<dbReference type="Pfam" id="PF02852">
    <property type="entry name" value="Pyr_redox_dim"/>
    <property type="match status" value="1"/>
</dbReference>
<evidence type="ECO:0000313" key="15">
    <source>
        <dbReference type="EMBL" id="UKK01502.2"/>
    </source>
</evidence>
<evidence type="ECO:0000259" key="13">
    <source>
        <dbReference type="Pfam" id="PF02852"/>
    </source>
</evidence>
<dbReference type="InterPro" id="IPR036188">
    <property type="entry name" value="FAD/NAD-bd_sf"/>
</dbReference>
<feature type="region of interest" description="Disordered" evidence="12">
    <location>
        <begin position="80"/>
        <end position="108"/>
    </location>
</feature>
<comment type="cofactor">
    <cofactor evidence="1">
        <name>FAD</name>
        <dbReference type="ChEBI" id="CHEBI:57692"/>
    </cofactor>
</comment>
<dbReference type="SUPFAM" id="SSF51905">
    <property type="entry name" value="FAD/NAD(P)-binding domain"/>
    <property type="match status" value="2"/>
</dbReference>
<dbReference type="FunFam" id="3.50.50.60:FF:000012">
    <property type="entry name" value="Thioredoxin reductase 1, cytoplasmic"/>
    <property type="match status" value="1"/>
</dbReference>
<organism evidence="15 16">
    <name type="scientific">Theileria orientalis</name>
    <dbReference type="NCBI Taxonomy" id="68886"/>
    <lineage>
        <taxon>Eukaryota</taxon>
        <taxon>Sar</taxon>
        <taxon>Alveolata</taxon>
        <taxon>Apicomplexa</taxon>
        <taxon>Aconoidasida</taxon>
        <taxon>Piroplasmida</taxon>
        <taxon>Theileriidae</taxon>
        <taxon>Theileria</taxon>
    </lineage>
</organism>
<dbReference type="EMBL" id="CP056070">
    <property type="protein sequence ID" value="UKK01502.2"/>
    <property type="molecule type" value="Genomic_DNA"/>
</dbReference>
<keyword evidence="10 11" id="KW-0676">Redox-active center</keyword>
<feature type="compositionally biased region" description="Basic and acidic residues" evidence="12">
    <location>
        <begin position="87"/>
        <end position="108"/>
    </location>
</feature>
<dbReference type="PANTHER" id="PTHR42737:SF8">
    <property type="entry name" value="THIOREDOXIN-DISULFIDE REDUCTASE"/>
    <property type="match status" value="1"/>
</dbReference>
<evidence type="ECO:0000256" key="1">
    <source>
        <dbReference type="ARBA" id="ARBA00001974"/>
    </source>
</evidence>
<keyword evidence="4 11" id="KW-0285">Flavoprotein</keyword>
<dbReference type="GO" id="GO:0005739">
    <property type="term" value="C:mitochondrion"/>
    <property type="evidence" value="ECO:0007669"/>
    <property type="project" value="TreeGrafter"/>
</dbReference>
<evidence type="ECO:0000256" key="10">
    <source>
        <dbReference type="ARBA" id="ARBA00023284"/>
    </source>
</evidence>
<dbReference type="PROSITE" id="PS00076">
    <property type="entry name" value="PYRIDINE_REDOX_1"/>
    <property type="match status" value="1"/>
</dbReference>
<gene>
    <name evidence="15" type="ORF">MACK_002317</name>
</gene>
<proteinExistence type="inferred from homology"/>
<dbReference type="Proteomes" id="UP000244811">
    <property type="component" value="Chromosome 3"/>
</dbReference>
<sequence>MFGSRRLISSTVPKIFLSSYLILRQSDLTHPVYCINSINSSLSNNSRFNSTLGFISGPNSDFGTNIRSIKDLLLRSNHQKSASESAHTSRDIVDNNGKEAESNHKRTSKMSEHYDLVVLGAGPGGMAAAKEAASLGKKTLLFDFVKPSPRGTTWGIGGTCVNVGCIPKKLMHYAGTLRSANVDRYNYGLTEKVEDGPVDWQKLVKNVQNHVKMLNFTYRVSVNIPNLTYVNAYATLKDSKTVEYELKGETKTATGDKIIIAVGERPYIPHDVEGAKEYAITSDDLFSLSKAPGKTLVVGGSYVALECAGFLSSLGYDVNVSVRSILLRGFDRQCVDKVHELMEASGVGFLFQKLPKKIEKSDGRYKVTFSDGAVDYYDTVMYATGRMPLDDIKNYKSLGLEFDNSYNLVTHNEKTNLDDVYAVGDILSNKPKLAPVAIKAGELLVQRLFNNSTVQMKYEDVPVCIYTPFEYSSCGLTEEEAIARYGEDGIEVYLKEYSNLEVSAAHRVNKKTNDDLDFPLTCLTKVICLKDDTIVGIHFVGPNAGEIMQGFSVLLLLKAKKSDLDKVVGIHPTDAESFMDLTVTKSSKQSWIAKGGCAGGKCG</sequence>
<evidence type="ECO:0000256" key="9">
    <source>
        <dbReference type="ARBA" id="ARBA00023157"/>
    </source>
</evidence>
<dbReference type="GO" id="GO:0006749">
    <property type="term" value="P:glutathione metabolic process"/>
    <property type="evidence" value="ECO:0007669"/>
    <property type="project" value="TreeGrafter"/>
</dbReference>
<dbReference type="Pfam" id="PF07992">
    <property type="entry name" value="Pyr_redox_2"/>
    <property type="match status" value="1"/>
</dbReference>
<evidence type="ECO:0000256" key="3">
    <source>
        <dbReference type="ARBA" id="ARBA00012610"/>
    </source>
</evidence>
<dbReference type="GO" id="GO:0050660">
    <property type="term" value="F:flavin adenine dinucleotide binding"/>
    <property type="evidence" value="ECO:0007669"/>
    <property type="project" value="InterPro"/>
</dbReference>
<protein>
    <recommendedName>
        <fullName evidence="3">thioredoxin-disulfide reductase (NADPH)</fullName>
        <ecNumber evidence="3">1.8.1.9</ecNumber>
    </recommendedName>
</protein>
<dbReference type="InterPro" id="IPR046952">
    <property type="entry name" value="GSHR/TRXR-like"/>
</dbReference>
<keyword evidence="7" id="KW-0712">Selenocysteine</keyword>
<dbReference type="NCBIfam" id="TIGR01438">
    <property type="entry name" value="TGR"/>
    <property type="match status" value="1"/>
</dbReference>
<comment type="similarity">
    <text evidence="2 11">Belongs to the class-I pyridine nucleotide-disulfide oxidoreductase family.</text>
</comment>
<dbReference type="GO" id="GO:0004791">
    <property type="term" value="F:thioredoxin-disulfide reductase (NADPH) activity"/>
    <property type="evidence" value="ECO:0007669"/>
    <property type="project" value="UniProtKB-EC"/>
</dbReference>
<keyword evidence="9" id="KW-1015">Disulfide bond</keyword>
<evidence type="ECO:0000256" key="8">
    <source>
        <dbReference type="ARBA" id="ARBA00023002"/>
    </source>
</evidence>
<evidence type="ECO:0000256" key="11">
    <source>
        <dbReference type="RuleBase" id="RU003691"/>
    </source>
</evidence>
<dbReference type="InterPro" id="IPR012999">
    <property type="entry name" value="Pyr_OxRdtase_I_AS"/>
</dbReference>
<evidence type="ECO:0000313" key="16">
    <source>
        <dbReference type="Proteomes" id="UP000244811"/>
    </source>
</evidence>